<dbReference type="RefSeq" id="WP_245782157.1">
    <property type="nucleotide sequence ID" value="NZ_FOGI01000001.1"/>
</dbReference>
<gene>
    <name evidence="1" type="ORF">SAMN04487818_101611</name>
</gene>
<protein>
    <submittedName>
        <fullName evidence="1">Methionine biosynthesis protein MetW</fullName>
    </submittedName>
</protein>
<name>A0A1H9LJ65_9PSEU</name>
<evidence type="ECO:0000313" key="2">
    <source>
        <dbReference type="Proteomes" id="UP000199051"/>
    </source>
</evidence>
<dbReference type="InterPro" id="IPR029063">
    <property type="entry name" value="SAM-dependent_MTases_sf"/>
</dbReference>
<reference evidence="2" key="1">
    <citation type="submission" date="2016-10" db="EMBL/GenBank/DDBJ databases">
        <authorList>
            <person name="Varghese N."/>
            <person name="Submissions S."/>
        </authorList>
    </citation>
    <scope>NUCLEOTIDE SEQUENCE [LARGE SCALE GENOMIC DNA]</scope>
    <source>
        <strain evidence="2">DSM 44260</strain>
    </source>
</reference>
<dbReference type="Pfam" id="PF07021">
    <property type="entry name" value="MetW"/>
    <property type="match status" value="1"/>
</dbReference>
<dbReference type="CDD" id="cd02440">
    <property type="entry name" value="AdoMet_MTases"/>
    <property type="match status" value="1"/>
</dbReference>
<sequence>MTSDVELADVDDAERLAASVPGSRVGCRGAEVAATPELADVDCQQADEFAAALAGAVTTLELSDGRTSPLYPDRWRERASGADRWLLDRCHGPTVDLGCGPGRLVEALLARGLSALGVDKSDQAIAQCGDRGVPVRRADIFTALPAEGRWDHALLADGNIGIGGDPVALLRRAGTLIRTSGTILVETTATPTGLWRGAARAVPRGPWFPWAEVGTDAIATVAHHAGLRVTERGTTPDRCFARLGRAHAH</sequence>
<organism evidence="1 2">
    <name type="scientific">Actinokineospora terrae</name>
    <dbReference type="NCBI Taxonomy" id="155974"/>
    <lineage>
        <taxon>Bacteria</taxon>
        <taxon>Bacillati</taxon>
        <taxon>Actinomycetota</taxon>
        <taxon>Actinomycetes</taxon>
        <taxon>Pseudonocardiales</taxon>
        <taxon>Pseudonocardiaceae</taxon>
        <taxon>Actinokineospora</taxon>
    </lineage>
</organism>
<evidence type="ECO:0000313" key="1">
    <source>
        <dbReference type="EMBL" id="SER10943.1"/>
    </source>
</evidence>
<dbReference type="Proteomes" id="UP000199051">
    <property type="component" value="Unassembled WGS sequence"/>
</dbReference>
<accession>A0A1H9LJ65</accession>
<dbReference type="EMBL" id="FOGI01000001">
    <property type="protein sequence ID" value="SER10943.1"/>
    <property type="molecule type" value="Genomic_DNA"/>
</dbReference>
<dbReference type="AlphaFoldDB" id="A0A1H9LJ65"/>
<proteinExistence type="predicted"/>
<dbReference type="Gene3D" id="3.40.50.150">
    <property type="entry name" value="Vaccinia Virus protein VP39"/>
    <property type="match status" value="1"/>
</dbReference>
<keyword evidence="2" id="KW-1185">Reference proteome</keyword>
<dbReference type="InterPro" id="IPR010743">
    <property type="entry name" value="Methionine_synth_MetW"/>
</dbReference>
<dbReference type="SUPFAM" id="SSF53335">
    <property type="entry name" value="S-adenosyl-L-methionine-dependent methyltransferases"/>
    <property type="match status" value="1"/>
</dbReference>
<dbReference type="STRING" id="155974.SAMN04487818_101611"/>